<comment type="caution">
    <text evidence="2">The sequence shown here is derived from an EMBL/GenBank/DDBJ whole genome shotgun (WGS) entry which is preliminary data.</text>
</comment>
<feature type="region of interest" description="Disordered" evidence="1">
    <location>
        <begin position="163"/>
        <end position="225"/>
    </location>
</feature>
<dbReference type="EMBL" id="JBHMBL010000002">
    <property type="protein sequence ID" value="MFB9643102.1"/>
    <property type="molecule type" value="Genomic_DNA"/>
</dbReference>
<dbReference type="RefSeq" id="WP_157422237.1">
    <property type="nucleotide sequence ID" value="NZ_BAAANI010000002.1"/>
</dbReference>
<evidence type="ECO:0000313" key="3">
    <source>
        <dbReference type="Proteomes" id="UP001589667"/>
    </source>
</evidence>
<proteinExistence type="predicted"/>
<feature type="compositionally biased region" description="Low complexity" evidence="1">
    <location>
        <begin position="173"/>
        <end position="182"/>
    </location>
</feature>
<protein>
    <submittedName>
        <fullName evidence="2">Transposase</fullName>
    </submittedName>
</protein>
<evidence type="ECO:0000313" key="2">
    <source>
        <dbReference type="EMBL" id="MFB9643102.1"/>
    </source>
</evidence>
<name>A0ABV5STY9_9MICO</name>
<gene>
    <name evidence="2" type="ORF">ACFFQV_12465</name>
</gene>
<organism evidence="2 3">
    <name type="scientific">Agromyces lapidis</name>
    <dbReference type="NCBI Taxonomy" id="279574"/>
    <lineage>
        <taxon>Bacteria</taxon>
        <taxon>Bacillati</taxon>
        <taxon>Actinomycetota</taxon>
        <taxon>Actinomycetes</taxon>
        <taxon>Micrococcales</taxon>
        <taxon>Microbacteriaceae</taxon>
        <taxon>Agromyces</taxon>
    </lineage>
</organism>
<accession>A0ABV5STY9</accession>
<keyword evidence="3" id="KW-1185">Reference proteome</keyword>
<feature type="region of interest" description="Disordered" evidence="1">
    <location>
        <begin position="258"/>
        <end position="297"/>
    </location>
</feature>
<reference evidence="2 3" key="1">
    <citation type="submission" date="2024-09" db="EMBL/GenBank/DDBJ databases">
        <authorList>
            <person name="Sun Q."/>
            <person name="Mori K."/>
        </authorList>
    </citation>
    <scope>NUCLEOTIDE SEQUENCE [LARGE SCALE GENOMIC DNA]</scope>
    <source>
        <strain evidence="2 3">JCM 14321</strain>
    </source>
</reference>
<evidence type="ECO:0000256" key="1">
    <source>
        <dbReference type="SAM" id="MobiDB-lite"/>
    </source>
</evidence>
<feature type="compositionally biased region" description="Basic and acidic residues" evidence="1">
    <location>
        <begin position="188"/>
        <end position="219"/>
    </location>
</feature>
<sequence length="297" mass="31902">MGGDALIDEAAALYALRPDEFTAARNDRSRALRGDDREMADDVLALRRPAPAAWIVNQLVRHRRDELDGLLALGAELRAAQNELDAPTMARLAKQRRGLVAALARGAGELAEELGSPVRQPVLDEVAQTLNAGMVDASAADAIVSGRLVRSLEAVGLEVDLDGAVAGGPGGPTPTTRSARPSARARRRSGDDGAAEREEQARRERAEREQAAAEAEQRAAEASAALDELEDELTGLTERIAADSARRDELDAELREVEDRLGEHGREQRRLGRERDRAARAAESARDEAAAAREALH</sequence>
<dbReference type="Proteomes" id="UP001589667">
    <property type="component" value="Unassembled WGS sequence"/>
</dbReference>